<feature type="domain" description="Mechanosensitive ion channel MscS" evidence="8">
    <location>
        <begin position="137"/>
        <end position="198"/>
    </location>
</feature>
<comment type="similarity">
    <text evidence="2">Belongs to the MscS (TC 1.A.23) family.</text>
</comment>
<proteinExistence type="inferred from homology"/>
<comment type="subcellular location">
    <subcellularLocation>
        <location evidence="1">Cell membrane</location>
        <topology evidence="1">Multi-pass membrane protein</topology>
    </subcellularLocation>
</comment>
<dbReference type="EMBL" id="BAAAON010000002">
    <property type="protein sequence ID" value="GAA2175747.1"/>
    <property type="molecule type" value="Genomic_DNA"/>
</dbReference>
<reference evidence="10 11" key="1">
    <citation type="journal article" date="2019" name="Int. J. Syst. Evol. Microbiol.">
        <title>The Global Catalogue of Microorganisms (GCM) 10K type strain sequencing project: providing services to taxonomists for standard genome sequencing and annotation.</title>
        <authorList>
            <consortium name="The Broad Institute Genomics Platform"/>
            <consortium name="The Broad Institute Genome Sequencing Center for Infectious Disease"/>
            <person name="Wu L."/>
            <person name="Ma J."/>
        </authorList>
    </citation>
    <scope>NUCLEOTIDE SEQUENCE [LARGE SCALE GENOMIC DNA]</scope>
    <source>
        <strain evidence="10 11">JCM 14917</strain>
    </source>
</reference>
<dbReference type="Proteomes" id="UP001500974">
    <property type="component" value="Unassembled WGS sequence"/>
</dbReference>
<dbReference type="SUPFAM" id="SSF50182">
    <property type="entry name" value="Sm-like ribonucleoproteins"/>
    <property type="match status" value="1"/>
</dbReference>
<dbReference type="InterPro" id="IPR006685">
    <property type="entry name" value="MscS_channel_2nd"/>
</dbReference>
<name>A0ABN3AX62_9MICC</name>
<keyword evidence="3" id="KW-1003">Cell membrane</keyword>
<dbReference type="Pfam" id="PF00924">
    <property type="entry name" value="MS_channel_2nd"/>
    <property type="match status" value="1"/>
</dbReference>
<evidence type="ECO:0000259" key="8">
    <source>
        <dbReference type="Pfam" id="PF00924"/>
    </source>
</evidence>
<feature type="transmembrane region" description="Helical" evidence="7">
    <location>
        <begin position="20"/>
        <end position="43"/>
    </location>
</feature>
<feature type="transmembrane region" description="Helical" evidence="7">
    <location>
        <begin position="90"/>
        <end position="109"/>
    </location>
</feature>
<evidence type="ECO:0008006" key="12">
    <source>
        <dbReference type="Google" id="ProtNLM"/>
    </source>
</evidence>
<dbReference type="Pfam" id="PF21088">
    <property type="entry name" value="MS_channel_1st"/>
    <property type="match status" value="1"/>
</dbReference>
<feature type="domain" description="Mechanosensitive ion channel transmembrane helices 2/3" evidence="9">
    <location>
        <begin position="96"/>
        <end position="134"/>
    </location>
</feature>
<evidence type="ECO:0000256" key="2">
    <source>
        <dbReference type="ARBA" id="ARBA00008017"/>
    </source>
</evidence>
<evidence type="ECO:0000256" key="3">
    <source>
        <dbReference type="ARBA" id="ARBA00022475"/>
    </source>
</evidence>
<evidence type="ECO:0000313" key="11">
    <source>
        <dbReference type="Proteomes" id="UP001500974"/>
    </source>
</evidence>
<evidence type="ECO:0000256" key="7">
    <source>
        <dbReference type="SAM" id="Phobius"/>
    </source>
</evidence>
<evidence type="ECO:0000256" key="1">
    <source>
        <dbReference type="ARBA" id="ARBA00004651"/>
    </source>
</evidence>
<evidence type="ECO:0000313" key="10">
    <source>
        <dbReference type="EMBL" id="GAA2175747.1"/>
    </source>
</evidence>
<gene>
    <name evidence="10" type="ORF">GCM10009784_19400</name>
</gene>
<evidence type="ECO:0000256" key="6">
    <source>
        <dbReference type="ARBA" id="ARBA00023136"/>
    </source>
</evidence>
<dbReference type="InterPro" id="IPR023408">
    <property type="entry name" value="MscS_beta-dom_sf"/>
</dbReference>
<dbReference type="InterPro" id="IPR010920">
    <property type="entry name" value="LSM_dom_sf"/>
</dbReference>
<dbReference type="InterPro" id="IPR049142">
    <property type="entry name" value="MS_channel_1st"/>
</dbReference>
<accession>A0ABN3AX62</accession>
<dbReference type="PANTHER" id="PTHR30460">
    <property type="entry name" value="MODERATE CONDUCTANCE MECHANOSENSITIVE CHANNEL YBIO"/>
    <property type="match status" value="1"/>
</dbReference>
<keyword evidence="6 7" id="KW-0472">Membrane</keyword>
<dbReference type="SUPFAM" id="SSF82861">
    <property type="entry name" value="Mechanosensitive channel protein MscS (YggB), transmembrane region"/>
    <property type="match status" value="1"/>
</dbReference>
<organism evidence="10 11">
    <name type="scientific">Arthrobacter parietis</name>
    <dbReference type="NCBI Taxonomy" id="271434"/>
    <lineage>
        <taxon>Bacteria</taxon>
        <taxon>Bacillati</taxon>
        <taxon>Actinomycetota</taxon>
        <taxon>Actinomycetes</taxon>
        <taxon>Micrococcales</taxon>
        <taxon>Micrococcaceae</taxon>
        <taxon>Arthrobacter</taxon>
    </lineage>
</organism>
<comment type="caution">
    <text evidence="10">The sequence shown here is derived from an EMBL/GenBank/DDBJ whole genome shotgun (WGS) entry which is preliminary data.</text>
</comment>
<keyword evidence="5 7" id="KW-1133">Transmembrane helix</keyword>
<evidence type="ECO:0000259" key="9">
    <source>
        <dbReference type="Pfam" id="PF21088"/>
    </source>
</evidence>
<dbReference type="PANTHER" id="PTHR30460:SF0">
    <property type="entry name" value="MODERATE CONDUCTANCE MECHANOSENSITIVE CHANNEL YBIO"/>
    <property type="match status" value="1"/>
</dbReference>
<dbReference type="Gene3D" id="2.30.30.60">
    <property type="match status" value="1"/>
</dbReference>
<evidence type="ECO:0000256" key="5">
    <source>
        <dbReference type="ARBA" id="ARBA00022989"/>
    </source>
</evidence>
<keyword evidence="4 7" id="KW-0812">Transmembrane</keyword>
<keyword evidence="11" id="KW-1185">Reference proteome</keyword>
<evidence type="ECO:0000256" key="4">
    <source>
        <dbReference type="ARBA" id="ARBA00022692"/>
    </source>
</evidence>
<dbReference type="Gene3D" id="1.10.287.1260">
    <property type="match status" value="1"/>
</dbReference>
<feature type="transmembrane region" description="Helical" evidence="7">
    <location>
        <begin position="115"/>
        <end position="134"/>
    </location>
</feature>
<dbReference type="InterPro" id="IPR011014">
    <property type="entry name" value="MscS_channel_TM-2"/>
</dbReference>
<sequence>MFPAAYSPMKGIPMQFLDQLGYGGNIIAAALILLAALILWLILRALINRMVKRVQNGYEMFKKPHFQWAQPVLRTLDHKRRMQRAETIGALLRSTTAVTIAIIALMTAIEQLGVNIGPILASVGIVGIAIGFGAREVIRDAFLGFFITIEDQYGIGDVIEVGDTVGVVQSVGLRITRMVDENGAIWYIRNGDIMKVGNRTQGNYVPPAADDEKVEKANEQ</sequence>
<dbReference type="InterPro" id="IPR045276">
    <property type="entry name" value="YbiO_bact"/>
</dbReference>
<protein>
    <recommendedName>
        <fullName evidence="12">Mechanosensitive ion channel protein MscS</fullName>
    </recommendedName>
</protein>